<dbReference type="CDD" id="cd06261">
    <property type="entry name" value="TM_PBP2"/>
    <property type="match status" value="1"/>
</dbReference>
<evidence type="ECO:0000256" key="1">
    <source>
        <dbReference type="ARBA" id="ARBA00004141"/>
    </source>
</evidence>
<dbReference type="GO" id="GO:0055085">
    <property type="term" value="P:transmembrane transport"/>
    <property type="evidence" value="ECO:0007669"/>
    <property type="project" value="InterPro"/>
</dbReference>
<dbReference type="GO" id="GO:0005886">
    <property type="term" value="C:plasma membrane"/>
    <property type="evidence" value="ECO:0007669"/>
    <property type="project" value="UniProtKB-SubCell"/>
</dbReference>
<keyword evidence="8" id="KW-1185">Reference proteome</keyword>
<dbReference type="Gene3D" id="1.10.3720.10">
    <property type="entry name" value="MetI-like"/>
    <property type="match status" value="1"/>
</dbReference>
<dbReference type="SUPFAM" id="SSF161098">
    <property type="entry name" value="MetI-like"/>
    <property type="match status" value="1"/>
</dbReference>
<dbReference type="PANTHER" id="PTHR43376">
    <property type="entry name" value="OLIGOPEPTIDE TRANSPORT SYSTEM PERMEASE PROTEIN"/>
    <property type="match status" value="1"/>
</dbReference>
<keyword evidence="3 5" id="KW-1133">Transmembrane helix</keyword>
<evidence type="ECO:0000256" key="5">
    <source>
        <dbReference type="RuleBase" id="RU363032"/>
    </source>
</evidence>
<dbReference type="OrthoDB" id="9778910at2"/>
<evidence type="ECO:0000313" key="8">
    <source>
        <dbReference type="Proteomes" id="UP000306628"/>
    </source>
</evidence>
<dbReference type="InterPro" id="IPR000515">
    <property type="entry name" value="MetI-like"/>
</dbReference>
<evidence type="ECO:0000256" key="2">
    <source>
        <dbReference type="ARBA" id="ARBA00022692"/>
    </source>
</evidence>
<keyword evidence="4 5" id="KW-0472">Membrane</keyword>
<reference evidence="7 8" key="1">
    <citation type="submission" date="2019-05" db="EMBL/GenBank/DDBJ databases">
        <title>Draft genome sequence of Nonomuraea zeae DSM 100528.</title>
        <authorList>
            <person name="Saricaoglu S."/>
            <person name="Isik K."/>
        </authorList>
    </citation>
    <scope>NUCLEOTIDE SEQUENCE [LARGE SCALE GENOMIC DNA]</scope>
    <source>
        <strain evidence="7 8">DSM 100528</strain>
    </source>
</reference>
<keyword evidence="2 5" id="KW-0812">Transmembrane</keyword>
<organism evidence="7 8">
    <name type="scientific">Nonomuraea zeae</name>
    <dbReference type="NCBI Taxonomy" id="1642303"/>
    <lineage>
        <taxon>Bacteria</taxon>
        <taxon>Bacillati</taxon>
        <taxon>Actinomycetota</taxon>
        <taxon>Actinomycetes</taxon>
        <taxon>Streptosporangiales</taxon>
        <taxon>Streptosporangiaceae</taxon>
        <taxon>Nonomuraea</taxon>
    </lineage>
</organism>
<feature type="transmembrane region" description="Helical" evidence="5">
    <location>
        <begin position="103"/>
        <end position="128"/>
    </location>
</feature>
<proteinExistence type="inferred from homology"/>
<comment type="caution">
    <text evidence="7">The sequence shown here is derived from an EMBL/GenBank/DDBJ whole genome shotgun (WGS) entry which is preliminary data.</text>
</comment>
<evidence type="ECO:0000256" key="4">
    <source>
        <dbReference type="ARBA" id="ARBA00023136"/>
    </source>
</evidence>
<dbReference type="AlphaFoldDB" id="A0A5S4GFM8"/>
<feature type="transmembrane region" description="Helical" evidence="5">
    <location>
        <begin position="149"/>
        <end position="169"/>
    </location>
</feature>
<comment type="subcellular location">
    <subcellularLocation>
        <location evidence="5">Cell membrane</location>
        <topology evidence="5">Multi-pass membrane protein</topology>
    </subcellularLocation>
    <subcellularLocation>
        <location evidence="1">Membrane</location>
        <topology evidence="1">Multi-pass membrane protein</topology>
    </subcellularLocation>
</comment>
<gene>
    <name evidence="7" type="ORF">ETD85_24570</name>
</gene>
<evidence type="ECO:0000259" key="6">
    <source>
        <dbReference type="PROSITE" id="PS50928"/>
    </source>
</evidence>
<evidence type="ECO:0000256" key="3">
    <source>
        <dbReference type="ARBA" id="ARBA00022989"/>
    </source>
</evidence>
<dbReference type="Proteomes" id="UP000306628">
    <property type="component" value="Unassembled WGS sequence"/>
</dbReference>
<feature type="transmembrane region" description="Helical" evidence="5">
    <location>
        <begin position="298"/>
        <end position="320"/>
    </location>
</feature>
<comment type="similarity">
    <text evidence="5">Belongs to the binding-protein-dependent transport system permease family.</text>
</comment>
<dbReference type="RefSeq" id="WP_138692142.1">
    <property type="nucleotide sequence ID" value="NZ_JBHSAZ010000096.1"/>
</dbReference>
<feature type="transmembrane region" description="Helical" evidence="5">
    <location>
        <begin position="189"/>
        <end position="211"/>
    </location>
</feature>
<dbReference type="PANTHER" id="PTHR43376:SF1">
    <property type="entry name" value="OLIGOPEPTIDE TRANSPORT SYSTEM PERMEASE PROTEIN"/>
    <property type="match status" value="1"/>
</dbReference>
<name>A0A5S4GFM8_9ACTN</name>
<dbReference type="InterPro" id="IPR035906">
    <property type="entry name" value="MetI-like_sf"/>
</dbReference>
<protein>
    <submittedName>
        <fullName evidence="7">ABC transporter permease</fullName>
    </submittedName>
</protein>
<feature type="domain" description="ABC transmembrane type-1" evidence="6">
    <location>
        <begin position="101"/>
        <end position="317"/>
    </location>
</feature>
<dbReference type="Pfam" id="PF00528">
    <property type="entry name" value="BPD_transp_1"/>
    <property type="match status" value="1"/>
</dbReference>
<sequence>MTYLWRKLGFYAVALWAALTINFLIPRLIRGNPVDIIMTRFQSRQPPPPEFRRTLEVMFGVSDEPLWRQYLAYLRHLVTGDMGTSVTYYPTPVTTVIGQAMPWTLGLVSISLLITIGLGVGLGMVAGWRRGSWLDGLIPSTTFLAAIPYFWLALLLLFFLGGALGWFPLNGAYDYAHVRMGFTGEFVGSVLYHGALPALTLVISGIAGWLLGMRNMMVSTMAADYVVMAQAKGLRPRRVMIAYAARNAVLPSVTGFAITLGFFVGGQVATEVVFSYPGVGFALLQAVGSADYPLMQGIFLMISVAVLAANLLVDLLYGLIDPRVRKAA</sequence>
<feature type="transmembrane region" description="Helical" evidence="5">
    <location>
        <begin position="248"/>
        <end position="269"/>
    </location>
</feature>
<keyword evidence="5" id="KW-0813">Transport</keyword>
<accession>A0A5S4GFM8</accession>
<dbReference type="PROSITE" id="PS50928">
    <property type="entry name" value="ABC_TM1"/>
    <property type="match status" value="1"/>
</dbReference>
<evidence type="ECO:0000313" key="7">
    <source>
        <dbReference type="EMBL" id="TMR31777.1"/>
    </source>
</evidence>
<dbReference type="EMBL" id="VCKX01000078">
    <property type="protein sequence ID" value="TMR31777.1"/>
    <property type="molecule type" value="Genomic_DNA"/>
</dbReference>